<feature type="non-terminal residue" evidence="12">
    <location>
        <position position="337"/>
    </location>
</feature>
<keyword evidence="7 8" id="KW-0012">Acyltransferase</keyword>
<evidence type="ECO:0000256" key="8">
    <source>
        <dbReference type="RuleBase" id="RU003423"/>
    </source>
</evidence>
<evidence type="ECO:0000259" key="11">
    <source>
        <dbReference type="PROSITE" id="PS51826"/>
    </source>
</evidence>
<protein>
    <recommendedName>
        <fullName evidence="8">Dihydrolipoamide acetyltransferase component of pyruvate dehydrogenase complex</fullName>
        <ecNumber evidence="8">2.3.1.-</ecNumber>
    </recommendedName>
</protein>
<dbReference type="InterPro" id="IPR050743">
    <property type="entry name" value="2-oxoacid_DH_E2_comp"/>
</dbReference>
<dbReference type="InterPro" id="IPR011053">
    <property type="entry name" value="Single_hybrid_motif"/>
</dbReference>
<dbReference type="EMBL" id="WBMX01007685">
    <property type="protein sequence ID" value="NXC20848.1"/>
    <property type="molecule type" value="Genomic_DNA"/>
</dbReference>
<feature type="domain" description="Peripheral subunit-binding (PSBD)" evidence="11">
    <location>
        <begin position="90"/>
        <end position="127"/>
    </location>
</feature>
<dbReference type="AlphaFoldDB" id="A0A851LQK2"/>
<evidence type="ECO:0000313" key="12">
    <source>
        <dbReference type="EMBL" id="NXC20848.1"/>
    </source>
</evidence>
<evidence type="ECO:0000256" key="9">
    <source>
        <dbReference type="SAM" id="MobiDB-lite"/>
    </source>
</evidence>
<dbReference type="SUPFAM" id="SSF51230">
    <property type="entry name" value="Single hybrid motif"/>
    <property type="match status" value="1"/>
</dbReference>
<evidence type="ECO:0000256" key="3">
    <source>
        <dbReference type="ARBA" id="ARBA00007317"/>
    </source>
</evidence>
<reference evidence="12" key="1">
    <citation type="submission" date="2019-09" db="EMBL/GenBank/DDBJ databases">
        <title>Bird 10,000 Genomes (B10K) Project - Family phase.</title>
        <authorList>
            <person name="Zhang G."/>
        </authorList>
    </citation>
    <scope>NUCLEOTIDE SEQUENCE</scope>
    <source>
        <strain evidence="12">B10K-CU-031-40</strain>
    </source>
</reference>
<evidence type="ECO:0000259" key="10">
    <source>
        <dbReference type="PROSITE" id="PS50968"/>
    </source>
</evidence>
<dbReference type="SUPFAM" id="SSF52777">
    <property type="entry name" value="CoA-dependent acyltransferases"/>
    <property type="match status" value="1"/>
</dbReference>
<dbReference type="FunFam" id="4.10.320.10:FF:000002">
    <property type="entry name" value="Dihydrolipoamide acetyltransferase component of pyruvate dehydrogenase complex"/>
    <property type="match status" value="1"/>
</dbReference>
<evidence type="ECO:0000256" key="6">
    <source>
        <dbReference type="ARBA" id="ARBA00022946"/>
    </source>
</evidence>
<keyword evidence="5 8" id="KW-0450">Lipoyl</keyword>
<dbReference type="Proteomes" id="UP000621168">
    <property type="component" value="Unassembled WGS sequence"/>
</dbReference>
<keyword evidence="4 8" id="KW-0808">Transferase</keyword>
<dbReference type="InterPro" id="IPR003016">
    <property type="entry name" value="2-oxoA_DH_lipoyl-BS"/>
</dbReference>
<keyword evidence="6" id="KW-0809">Transit peptide</keyword>
<dbReference type="Gene3D" id="2.40.50.100">
    <property type="match status" value="1"/>
</dbReference>
<evidence type="ECO:0000256" key="7">
    <source>
        <dbReference type="ARBA" id="ARBA00023315"/>
    </source>
</evidence>
<evidence type="ECO:0000256" key="5">
    <source>
        <dbReference type="ARBA" id="ARBA00022823"/>
    </source>
</evidence>
<dbReference type="GO" id="GO:0016407">
    <property type="term" value="F:acetyltransferase activity"/>
    <property type="evidence" value="ECO:0007669"/>
    <property type="project" value="TreeGrafter"/>
</dbReference>
<dbReference type="GO" id="GO:0005759">
    <property type="term" value="C:mitochondrial matrix"/>
    <property type="evidence" value="ECO:0007669"/>
    <property type="project" value="UniProtKB-SubCell"/>
</dbReference>
<feature type="compositionally biased region" description="Basic and acidic residues" evidence="9">
    <location>
        <begin position="75"/>
        <end position="86"/>
    </location>
</feature>
<dbReference type="EC" id="2.3.1.-" evidence="8"/>
<organism evidence="12 13">
    <name type="scientific">Corythaeola cristata</name>
    <name type="common">Great blue turaco</name>
    <dbReference type="NCBI Taxonomy" id="103954"/>
    <lineage>
        <taxon>Eukaryota</taxon>
        <taxon>Metazoa</taxon>
        <taxon>Chordata</taxon>
        <taxon>Craniata</taxon>
        <taxon>Vertebrata</taxon>
        <taxon>Euteleostomi</taxon>
        <taxon>Archelosauria</taxon>
        <taxon>Archosauria</taxon>
        <taxon>Dinosauria</taxon>
        <taxon>Saurischia</taxon>
        <taxon>Theropoda</taxon>
        <taxon>Coelurosauria</taxon>
        <taxon>Aves</taxon>
        <taxon>Neognathae</taxon>
        <taxon>Neoaves</taxon>
        <taxon>Otidimorphae</taxon>
        <taxon>Musophagiformes</taxon>
        <taxon>Musophagidae</taxon>
        <taxon>Corythaeola</taxon>
    </lineage>
</organism>
<evidence type="ECO:0000256" key="2">
    <source>
        <dbReference type="ARBA" id="ARBA00004305"/>
    </source>
</evidence>
<proteinExistence type="inferred from homology"/>
<dbReference type="PROSITE" id="PS51826">
    <property type="entry name" value="PSBD"/>
    <property type="match status" value="1"/>
</dbReference>
<dbReference type="OrthoDB" id="202158at2759"/>
<dbReference type="Pfam" id="PF00364">
    <property type="entry name" value="Biotin_lipoyl"/>
    <property type="match status" value="1"/>
</dbReference>
<comment type="caution">
    <text evidence="12">The sequence shown here is derived from an EMBL/GenBank/DDBJ whole genome shotgun (WGS) entry which is preliminary data.</text>
</comment>
<dbReference type="Gene3D" id="4.10.320.10">
    <property type="entry name" value="E3-binding domain"/>
    <property type="match status" value="1"/>
</dbReference>
<dbReference type="InterPro" id="IPR036625">
    <property type="entry name" value="E3-bd_dom_sf"/>
</dbReference>
<gene>
    <name evidence="12" type="primary">Dbt</name>
    <name evidence="12" type="ORF">CORCRI_R04392</name>
</gene>
<name>A0A851LQK2_CORCR</name>
<dbReference type="InterPro" id="IPR004167">
    <property type="entry name" value="PSBD"/>
</dbReference>
<accession>A0A851LQK2</accession>
<dbReference type="PROSITE" id="PS50968">
    <property type="entry name" value="BIOTINYL_LIPOYL"/>
    <property type="match status" value="1"/>
</dbReference>
<comment type="cofactor">
    <cofactor evidence="1 8">
        <name>(R)-lipoate</name>
        <dbReference type="ChEBI" id="CHEBI:83088"/>
    </cofactor>
</comment>
<comment type="subcellular location">
    <subcellularLocation>
        <location evidence="2">Mitochondrion matrix</location>
    </subcellularLocation>
</comment>
<evidence type="ECO:0000313" key="13">
    <source>
        <dbReference type="Proteomes" id="UP000621168"/>
    </source>
</evidence>
<dbReference type="InterPro" id="IPR000089">
    <property type="entry name" value="Biotin_lipoyl"/>
</dbReference>
<feature type="non-terminal residue" evidence="12">
    <location>
        <position position="1"/>
    </location>
</feature>
<keyword evidence="13" id="KW-1185">Reference proteome</keyword>
<dbReference type="InterPro" id="IPR001078">
    <property type="entry name" value="2-oxoacid_DH_actylTfrase"/>
</dbReference>
<dbReference type="InterPro" id="IPR023213">
    <property type="entry name" value="CAT-like_dom_sf"/>
</dbReference>
<evidence type="ECO:0000256" key="4">
    <source>
        <dbReference type="ARBA" id="ARBA00022679"/>
    </source>
</evidence>
<sequence>YIKEGDSVSQFDSICEVQSDKASVTITSRYDGIIRKLHYNLDEIAYVGKPLVDIEIDASKGVASEEDVVETPPMSHEEHTHQEIKGHKTLATPAVRRLAMENNIKLSEVVGTGKDNRILKEDILNYLAKQTGAILPPSPKAEIIPPLPKSETVSAAPKDKARKLPVPVSRPIVFSGKDKIEPITGFQKAMVKTMSAALKIPHFGYCDEIDLTRLVQLREELKPLAQTRGIKLSFMPFFIKVRCAAEHPASHNIGVAMDTEQGLIVPNVKNVQVCSVFEIASELNRLQSLGSAGQLGASDLTGGTFTLSNVGTIGGTYTKPVILPPEVAIGALGKIQV</sequence>
<dbReference type="Gene3D" id="3.30.559.10">
    <property type="entry name" value="Chloramphenicol acetyltransferase-like domain"/>
    <property type="match status" value="1"/>
</dbReference>
<feature type="domain" description="Lipoyl-binding" evidence="10">
    <location>
        <begin position="1"/>
        <end position="55"/>
    </location>
</feature>
<dbReference type="PROSITE" id="PS00189">
    <property type="entry name" value="LIPOYL"/>
    <property type="match status" value="1"/>
</dbReference>
<dbReference type="PANTHER" id="PTHR43178">
    <property type="entry name" value="DIHYDROLIPOAMIDE ACETYLTRANSFERASE COMPONENT OF PYRUVATE DEHYDROGENASE COMPLEX"/>
    <property type="match status" value="1"/>
</dbReference>
<dbReference type="PANTHER" id="PTHR43178:SF5">
    <property type="entry name" value="LIPOAMIDE ACYLTRANSFERASE COMPONENT OF BRANCHED-CHAIN ALPHA-KETO ACID DEHYDROGENASE COMPLEX, MITOCHONDRIAL"/>
    <property type="match status" value="1"/>
</dbReference>
<dbReference type="SUPFAM" id="SSF47005">
    <property type="entry name" value="Peripheral subunit-binding domain of 2-oxo acid dehydrogenase complex"/>
    <property type="match status" value="1"/>
</dbReference>
<feature type="region of interest" description="Disordered" evidence="9">
    <location>
        <begin position="63"/>
        <end position="87"/>
    </location>
</feature>
<comment type="similarity">
    <text evidence="3 8">Belongs to the 2-oxoacid dehydrogenase family.</text>
</comment>
<dbReference type="Pfam" id="PF00198">
    <property type="entry name" value="2-oxoacid_dh"/>
    <property type="match status" value="2"/>
</dbReference>
<dbReference type="CDD" id="cd06849">
    <property type="entry name" value="lipoyl_domain"/>
    <property type="match status" value="1"/>
</dbReference>
<dbReference type="Pfam" id="PF02817">
    <property type="entry name" value="E3_binding"/>
    <property type="match status" value="1"/>
</dbReference>
<dbReference type="GO" id="GO:0031405">
    <property type="term" value="F:lipoic acid binding"/>
    <property type="evidence" value="ECO:0007669"/>
    <property type="project" value="TreeGrafter"/>
</dbReference>
<evidence type="ECO:0000256" key="1">
    <source>
        <dbReference type="ARBA" id="ARBA00001938"/>
    </source>
</evidence>